<proteinExistence type="predicted"/>
<dbReference type="GO" id="GO:0032259">
    <property type="term" value="P:methylation"/>
    <property type="evidence" value="ECO:0007669"/>
    <property type="project" value="UniProtKB-KW"/>
</dbReference>
<dbReference type="Proteomes" id="UP000218238">
    <property type="component" value="Unassembled WGS sequence"/>
</dbReference>
<accession>A0A2A2TAP1</accession>
<dbReference type="InterPro" id="IPR041698">
    <property type="entry name" value="Methyltransf_25"/>
</dbReference>
<sequence>MGIGQDSIWERFLSPLVRLLIDEEALRRYSESVDWERECDRIQRADVVTPTYYSSQNFHGIKGGYLTSSAAVTYDPITQYVLPPNESWVRQALIDAVKVKPRRILDLGCGTGSTTLMLKKAFPDAEVIGLDLSPYMLVRAEHKAIEAGLDVSWRHGNGEKTGFPDASFDLVTASLLFHETPTDVAQNILRESYRLLTTGGQILILDGNQKTLRQTEWLNNVFEEPYISEYGAGSTDAWMGTAGFEAVQTQDVWWLNQVTSGVKPISGDNIQVQNVRQYVPNKLDDGNLQGFPSPAFENNNLEFYVLGCC</sequence>
<dbReference type="RefSeq" id="WP_095724840.1">
    <property type="nucleotide sequence ID" value="NZ_NTFS01000568.1"/>
</dbReference>
<dbReference type="GO" id="GO:0008168">
    <property type="term" value="F:methyltransferase activity"/>
    <property type="evidence" value="ECO:0007669"/>
    <property type="project" value="UniProtKB-KW"/>
</dbReference>
<dbReference type="SUPFAM" id="SSF53335">
    <property type="entry name" value="S-adenosyl-L-methionine-dependent methyltransferases"/>
    <property type="match status" value="1"/>
</dbReference>
<reference evidence="2 3" key="1">
    <citation type="submission" date="2017-08" db="EMBL/GenBank/DDBJ databases">
        <title>Draft genome sequence of filamentous cyanobacterium Calothrix elsteri CCALA 953.</title>
        <authorList>
            <person name="Gagunashvili A.N."/>
            <person name="Elster J."/>
            <person name="Andresson O.S."/>
        </authorList>
    </citation>
    <scope>NUCLEOTIDE SEQUENCE [LARGE SCALE GENOMIC DNA]</scope>
    <source>
        <strain evidence="2 3">CCALA 953</strain>
    </source>
</reference>
<dbReference type="Pfam" id="PF13649">
    <property type="entry name" value="Methyltransf_25"/>
    <property type="match status" value="1"/>
</dbReference>
<dbReference type="EMBL" id="NTFS01000568">
    <property type="protein sequence ID" value="PAX48241.1"/>
    <property type="molecule type" value="Genomic_DNA"/>
</dbReference>
<gene>
    <name evidence="2" type="ORF">CK510_28455</name>
</gene>
<keyword evidence="2" id="KW-0808">Transferase</keyword>
<keyword evidence="2" id="KW-0489">Methyltransferase</keyword>
<dbReference type="InterPro" id="IPR050508">
    <property type="entry name" value="Methyltransf_Superfamily"/>
</dbReference>
<dbReference type="Gene3D" id="3.40.50.150">
    <property type="entry name" value="Vaccinia Virus protein VP39"/>
    <property type="match status" value="1"/>
</dbReference>
<dbReference type="InterPro" id="IPR029063">
    <property type="entry name" value="SAM-dependent_MTases_sf"/>
</dbReference>
<name>A0A2A2TAP1_9CYAN</name>
<evidence type="ECO:0000259" key="1">
    <source>
        <dbReference type="Pfam" id="PF13649"/>
    </source>
</evidence>
<evidence type="ECO:0000313" key="3">
    <source>
        <dbReference type="Proteomes" id="UP000218238"/>
    </source>
</evidence>
<comment type="caution">
    <text evidence="2">The sequence shown here is derived from an EMBL/GenBank/DDBJ whole genome shotgun (WGS) entry which is preliminary data.</text>
</comment>
<dbReference type="OrthoDB" id="505670at2"/>
<evidence type="ECO:0000313" key="2">
    <source>
        <dbReference type="EMBL" id="PAX48241.1"/>
    </source>
</evidence>
<dbReference type="PANTHER" id="PTHR42912">
    <property type="entry name" value="METHYLTRANSFERASE"/>
    <property type="match status" value="1"/>
</dbReference>
<organism evidence="2 3">
    <name type="scientific">Brunnivagina elsteri CCALA 953</name>
    <dbReference type="NCBI Taxonomy" id="987040"/>
    <lineage>
        <taxon>Bacteria</taxon>
        <taxon>Bacillati</taxon>
        <taxon>Cyanobacteriota</taxon>
        <taxon>Cyanophyceae</taxon>
        <taxon>Nostocales</taxon>
        <taxon>Calotrichaceae</taxon>
        <taxon>Brunnivagina</taxon>
    </lineage>
</organism>
<protein>
    <submittedName>
        <fullName evidence="2">Methyltransferase type 11</fullName>
    </submittedName>
</protein>
<feature type="domain" description="Methyltransferase" evidence="1">
    <location>
        <begin position="104"/>
        <end position="200"/>
    </location>
</feature>
<dbReference type="AlphaFoldDB" id="A0A2A2TAP1"/>
<keyword evidence="3" id="KW-1185">Reference proteome</keyword>
<dbReference type="PANTHER" id="PTHR42912:SF80">
    <property type="entry name" value="METHYLTRANSFERASE DOMAIN-CONTAINING PROTEIN"/>
    <property type="match status" value="1"/>
</dbReference>
<dbReference type="CDD" id="cd02440">
    <property type="entry name" value="AdoMet_MTases"/>
    <property type="match status" value="1"/>
</dbReference>